<organism evidence="2 3">
    <name type="scientific">Clavelina lepadiformis</name>
    <name type="common">Light-bulb sea squirt</name>
    <name type="synonym">Ascidia lepadiformis</name>
    <dbReference type="NCBI Taxonomy" id="159417"/>
    <lineage>
        <taxon>Eukaryota</taxon>
        <taxon>Metazoa</taxon>
        <taxon>Chordata</taxon>
        <taxon>Tunicata</taxon>
        <taxon>Ascidiacea</taxon>
        <taxon>Aplousobranchia</taxon>
        <taxon>Clavelinidae</taxon>
        <taxon>Clavelina</taxon>
    </lineage>
</organism>
<keyword evidence="3" id="KW-1185">Reference proteome</keyword>
<protein>
    <submittedName>
        <fullName evidence="2">Uncharacterized protein</fullName>
    </submittedName>
</protein>
<reference evidence="2 3" key="1">
    <citation type="submission" date="2024-02" db="EMBL/GenBank/DDBJ databases">
        <authorList>
            <person name="Daric V."/>
            <person name="Darras S."/>
        </authorList>
    </citation>
    <scope>NUCLEOTIDE SEQUENCE [LARGE SCALE GENOMIC DNA]</scope>
</reference>
<evidence type="ECO:0000256" key="1">
    <source>
        <dbReference type="SAM" id="MobiDB-lite"/>
    </source>
</evidence>
<dbReference type="EMBL" id="CAWYQH010000002">
    <property type="protein sequence ID" value="CAK8673167.1"/>
    <property type="molecule type" value="Genomic_DNA"/>
</dbReference>
<sequence length="80" mass="9166">MTNSIKKTSVSRQLTEPTAEQEIRASEQKTLQMSLRFRRPDNPPFRTPPNTRVRSDHESFISTCSQADVSGDMKVFRRPG</sequence>
<gene>
    <name evidence="2" type="ORF">CVLEPA_LOCUS2949</name>
</gene>
<feature type="compositionally biased region" description="Polar residues" evidence="1">
    <location>
        <begin position="1"/>
        <end position="18"/>
    </location>
</feature>
<accession>A0ABP0F097</accession>
<evidence type="ECO:0000313" key="3">
    <source>
        <dbReference type="Proteomes" id="UP001642483"/>
    </source>
</evidence>
<proteinExistence type="predicted"/>
<feature type="region of interest" description="Disordered" evidence="1">
    <location>
        <begin position="1"/>
        <end position="59"/>
    </location>
</feature>
<comment type="caution">
    <text evidence="2">The sequence shown here is derived from an EMBL/GenBank/DDBJ whole genome shotgun (WGS) entry which is preliminary data.</text>
</comment>
<name>A0ABP0F097_CLALP</name>
<dbReference type="Proteomes" id="UP001642483">
    <property type="component" value="Unassembled WGS sequence"/>
</dbReference>
<evidence type="ECO:0000313" key="2">
    <source>
        <dbReference type="EMBL" id="CAK8673167.1"/>
    </source>
</evidence>